<dbReference type="Proteomes" id="UP000332933">
    <property type="component" value="Unassembled WGS sequence"/>
</dbReference>
<reference evidence="3 4" key="1">
    <citation type="submission" date="2019-03" db="EMBL/GenBank/DDBJ databases">
        <authorList>
            <person name="Gaulin E."/>
            <person name="Dumas B."/>
        </authorList>
    </citation>
    <scope>NUCLEOTIDE SEQUENCE [LARGE SCALE GENOMIC DNA]</scope>
    <source>
        <strain evidence="3">CBS 568.67</strain>
    </source>
</reference>
<evidence type="ECO:0000313" key="3">
    <source>
        <dbReference type="EMBL" id="VFT91675.1"/>
    </source>
</evidence>
<evidence type="ECO:0000313" key="4">
    <source>
        <dbReference type="Proteomes" id="UP000332933"/>
    </source>
</evidence>
<organism evidence="3 4">
    <name type="scientific">Aphanomyces stellatus</name>
    <dbReference type="NCBI Taxonomy" id="120398"/>
    <lineage>
        <taxon>Eukaryota</taxon>
        <taxon>Sar</taxon>
        <taxon>Stramenopiles</taxon>
        <taxon>Oomycota</taxon>
        <taxon>Saprolegniomycetes</taxon>
        <taxon>Saprolegniales</taxon>
        <taxon>Verrucalvaceae</taxon>
        <taxon>Aphanomyces</taxon>
    </lineage>
</organism>
<sequence>MADVDKLMRLLRPIYDAIDARQYKHAIKLCTQKKICDLDLVQVLQAHCLERTGKVDDALKIVRRVQLKKPTEENLLNTMQLVFKLCGAPQEMLLTYEHAAAAQPTNQDVNCQLFYGYTRALSLAKQQQLAFKMYKSFNSLQFVGWACLSMLLQVTVEKSLPVKMLPLADKMLTKALRDHPAASNGEFTQLLVLLLQAQDKPQEAMAAFQEFIHVDAAADEPSSSIKPRSLEGQGKDRLPSLSSSSSLDHWSL</sequence>
<dbReference type="OrthoDB" id="1874341at2759"/>
<feature type="compositionally biased region" description="Low complexity" evidence="1">
    <location>
        <begin position="239"/>
        <end position="252"/>
    </location>
</feature>
<accession>A0A485L1S5</accession>
<gene>
    <name evidence="3" type="primary">Aste57867_14857</name>
    <name evidence="2" type="ORF">As57867_014801</name>
    <name evidence="3" type="ORF">ASTE57867_14857</name>
</gene>
<dbReference type="AlphaFoldDB" id="A0A485L1S5"/>
<dbReference type="EMBL" id="VJMH01005583">
    <property type="protein sequence ID" value="KAF0694262.1"/>
    <property type="molecule type" value="Genomic_DNA"/>
</dbReference>
<protein>
    <submittedName>
        <fullName evidence="3">Aste57867_14857 protein</fullName>
    </submittedName>
</protein>
<feature type="region of interest" description="Disordered" evidence="1">
    <location>
        <begin position="219"/>
        <end position="252"/>
    </location>
</feature>
<dbReference type="PANTHER" id="PTHR22767:SF3">
    <property type="entry name" value="N-ALPHA-ACETYLTRANSFERASE 25, NATB AUXILIARY SUBUNIT"/>
    <property type="match status" value="1"/>
</dbReference>
<evidence type="ECO:0000313" key="2">
    <source>
        <dbReference type="EMBL" id="KAF0694262.1"/>
    </source>
</evidence>
<dbReference type="PANTHER" id="PTHR22767">
    <property type="entry name" value="N-TERMINAL ACETYLTRANSFERASE-RELATED"/>
    <property type="match status" value="1"/>
</dbReference>
<dbReference type="InterPro" id="IPR011990">
    <property type="entry name" value="TPR-like_helical_dom_sf"/>
</dbReference>
<evidence type="ECO:0000256" key="1">
    <source>
        <dbReference type="SAM" id="MobiDB-lite"/>
    </source>
</evidence>
<dbReference type="SUPFAM" id="SSF48452">
    <property type="entry name" value="TPR-like"/>
    <property type="match status" value="1"/>
</dbReference>
<dbReference type="EMBL" id="CAADRA010005604">
    <property type="protein sequence ID" value="VFT91675.1"/>
    <property type="molecule type" value="Genomic_DNA"/>
</dbReference>
<reference evidence="2" key="2">
    <citation type="submission" date="2019-06" db="EMBL/GenBank/DDBJ databases">
        <title>Genomics analysis of Aphanomyces spp. identifies a new class of oomycete effector associated with host adaptation.</title>
        <authorList>
            <person name="Gaulin E."/>
        </authorList>
    </citation>
    <scope>NUCLEOTIDE SEQUENCE</scope>
    <source>
        <strain evidence="2">CBS 578.67</strain>
    </source>
</reference>
<keyword evidence="4" id="KW-1185">Reference proteome</keyword>
<dbReference type="Gene3D" id="1.25.40.10">
    <property type="entry name" value="Tetratricopeptide repeat domain"/>
    <property type="match status" value="1"/>
</dbReference>
<name>A0A485L1S5_9STRA</name>
<dbReference type="GO" id="GO:0031416">
    <property type="term" value="C:NatB complex"/>
    <property type="evidence" value="ECO:0007669"/>
    <property type="project" value="TreeGrafter"/>
</dbReference>
<proteinExistence type="predicted"/>